<dbReference type="Proteomes" id="UP001209229">
    <property type="component" value="Unassembled WGS sequence"/>
</dbReference>
<keyword evidence="7" id="KW-1185">Reference proteome</keyword>
<evidence type="ECO:0000313" key="7">
    <source>
        <dbReference type="Proteomes" id="UP001209229"/>
    </source>
</evidence>
<keyword evidence="3" id="KW-0472">Membrane</keyword>
<dbReference type="GO" id="GO:0015627">
    <property type="term" value="C:type II protein secretion system complex"/>
    <property type="evidence" value="ECO:0007669"/>
    <property type="project" value="TreeGrafter"/>
</dbReference>
<dbReference type="EMBL" id="JAPDPJ010000039">
    <property type="protein sequence ID" value="MCW3787908.1"/>
    <property type="molecule type" value="Genomic_DNA"/>
</dbReference>
<dbReference type="AlphaFoldDB" id="A0AAE3SH38"/>
<dbReference type="PANTHER" id="PTHR30332:SF24">
    <property type="entry name" value="SECRETIN GSPD-RELATED"/>
    <property type="match status" value="1"/>
</dbReference>
<evidence type="ECO:0000259" key="5">
    <source>
        <dbReference type="Pfam" id="PF00263"/>
    </source>
</evidence>
<evidence type="ECO:0000256" key="1">
    <source>
        <dbReference type="ARBA" id="ARBA00004370"/>
    </source>
</evidence>
<dbReference type="Gene3D" id="3.55.50.30">
    <property type="match status" value="1"/>
</dbReference>
<reference evidence="6" key="1">
    <citation type="submission" date="2022-10" db="EMBL/GenBank/DDBJ databases">
        <authorList>
            <person name="Yu W.X."/>
        </authorList>
    </citation>
    <scope>NUCLEOTIDE SEQUENCE</scope>
    <source>
        <strain evidence="6">AAT</strain>
    </source>
</reference>
<dbReference type="InterPro" id="IPR050810">
    <property type="entry name" value="Bact_Secretion_Sys_Channel"/>
</dbReference>
<proteinExistence type="inferred from homology"/>
<dbReference type="InterPro" id="IPR038591">
    <property type="entry name" value="NolW-like_sf"/>
</dbReference>
<dbReference type="RefSeq" id="WP_301191472.1">
    <property type="nucleotide sequence ID" value="NZ_JAPDPJ010000039.1"/>
</dbReference>
<accession>A0AAE3SH38</accession>
<dbReference type="PANTHER" id="PTHR30332">
    <property type="entry name" value="PROBABLE GENERAL SECRETION PATHWAY PROTEIN D"/>
    <property type="match status" value="1"/>
</dbReference>
<comment type="caution">
    <text evidence="6">The sequence shown here is derived from an EMBL/GenBank/DDBJ whole genome shotgun (WGS) entry which is preliminary data.</text>
</comment>
<gene>
    <name evidence="6" type="ORF">OM075_15640</name>
</gene>
<sequence length="635" mass="70680">MLTNRIILLFIFSSFIVIAQAQIKESLEFKLDSISKTLPALNKNIDFTVNDIPLHEFIRGVANEAGLNVNLDMGLNEPVSNNFTNVQVKDLLVFVQKNYNVNIEIIGNILNISRILIPDEKPISSSVLYNKENNLLTLEANNAPIHEVLRVITEETGVNIASTPTARNTIVNSYIKEMQLESALHKLAIANNLSVSKSDEGFYVLDLVNDVGENASSEVRSNRNNRNSFSSRAQNKTNGQSIIDINVYSRDSIDVNTENADLQQVLQKLFDPLNISYQVIGEVNDKVSTKVKGVGLKQILEDVFAGLSSAIREVNGTYWIGARDVLEMQEVRMVQMRYRSIDSLQYIIPENLKADMEIIDYPDMNSLIIAGAKDRIQRLQEFLKEVDKLIPVILIEVIIIDNNNSKELSTGISAGLTDETVTTSGNIFPSTELTVSSNSINKIVEGINGAGWVNLGKVKSNFYMTLNALDENGYVNVRSTPQLATMNGHKATMSIGRTEYYKEELNTLYGSVTSSSQTTTTYKPVEAELKIDIKPIISGNQDITLQISVEQSDFTDRIEENAPPGKVSRKFDSMIRIKDQEMILLGGLEEAQKSDTRRGFPLLSRVPVINLIFSSKSKSKSEGKLNIFIKPSIIN</sequence>
<dbReference type="InterPro" id="IPR001775">
    <property type="entry name" value="GspD/PilQ"/>
</dbReference>
<organism evidence="6 7">
    <name type="scientific">Plebeiibacterium sediminum</name>
    <dbReference type="NCBI Taxonomy" id="2992112"/>
    <lineage>
        <taxon>Bacteria</taxon>
        <taxon>Pseudomonadati</taxon>
        <taxon>Bacteroidota</taxon>
        <taxon>Bacteroidia</taxon>
        <taxon>Marinilabiliales</taxon>
        <taxon>Marinilabiliaceae</taxon>
        <taxon>Plebeiibacterium</taxon>
    </lineage>
</organism>
<dbReference type="PRINTS" id="PR00811">
    <property type="entry name" value="BCTERIALGSPD"/>
</dbReference>
<comment type="similarity">
    <text evidence="4">Belongs to the bacterial secretin family.</text>
</comment>
<evidence type="ECO:0000313" key="6">
    <source>
        <dbReference type="EMBL" id="MCW3787908.1"/>
    </source>
</evidence>
<keyword evidence="2" id="KW-0732">Signal</keyword>
<dbReference type="Pfam" id="PF00263">
    <property type="entry name" value="Secretin"/>
    <property type="match status" value="1"/>
</dbReference>
<evidence type="ECO:0000256" key="3">
    <source>
        <dbReference type="ARBA" id="ARBA00023136"/>
    </source>
</evidence>
<dbReference type="Gene3D" id="3.30.1370.120">
    <property type="match status" value="1"/>
</dbReference>
<comment type="subcellular location">
    <subcellularLocation>
        <location evidence="1">Membrane</location>
    </subcellularLocation>
</comment>
<evidence type="ECO:0000256" key="4">
    <source>
        <dbReference type="RuleBase" id="RU004003"/>
    </source>
</evidence>
<dbReference type="InterPro" id="IPR004846">
    <property type="entry name" value="T2SS/T3SS_dom"/>
</dbReference>
<name>A0AAE3SH38_9BACT</name>
<dbReference type="GO" id="GO:0016020">
    <property type="term" value="C:membrane"/>
    <property type="evidence" value="ECO:0007669"/>
    <property type="project" value="UniProtKB-SubCell"/>
</dbReference>
<evidence type="ECO:0000256" key="2">
    <source>
        <dbReference type="ARBA" id="ARBA00022729"/>
    </source>
</evidence>
<protein>
    <recommendedName>
        <fullName evidence="5">Type II/III secretion system secretin-like domain-containing protein</fullName>
    </recommendedName>
</protein>
<feature type="domain" description="Type II/III secretion system secretin-like" evidence="5">
    <location>
        <begin position="468"/>
        <end position="634"/>
    </location>
</feature>
<dbReference type="GO" id="GO:0009306">
    <property type="term" value="P:protein secretion"/>
    <property type="evidence" value="ECO:0007669"/>
    <property type="project" value="InterPro"/>
</dbReference>